<dbReference type="AlphaFoldDB" id="A0A939BEV0"/>
<feature type="signal peptide" evidence="1">
    <location>
        <begin position="1"/>
        <end position="21"/>
    </location>
</feature>
<evidence type="ECO:0000256" key="1">
    <source>
        <dbReference type="SAM" id="SignalP"/>
    </source>
</evidence>
<keyword evidence="3" id="KW-1185">Reference proteome</keyword>
<dbReference type="PROSITE" id="PS51257">
    <property type="entry name" value="PROKAR_LIPOPROTEIN"/>
    <property type="match status" value="1"/>
</dbReference>
<evidence type="ECO:0008006" key="4">
    <source>
        <dbReference type="Google" id="ProtNLM"/>
    </source>
</evidence>
<sequence length="126" mass="14085">MKRKMAVLLAAVMACAMTLCACSDDKVPLAEFVESPKMNEELQDICKAAGENVNVVAYAEGKELKIEMTMPNATDDERRAAFDNAIETYPFSMLGRYLLSTVTEYEPTILVSMELSSSELQKRYVR</sequence>
<organism evidence="2 3">
    <name type="scientific">Merdimmobilis hominis</name>
    <dbReference type="NCBI Taxonomy" id="2897707"/>
    <lineage>
        <taxon>Bacteria</taxon>
        <taxon>Bacillati</taxon>
        <taxon>Bacillota</taxon>
        <taxon>Clostridia</taxon>
        <taxon>Eubacteriales</taxon>
        <taxon>Oscillospiraceae</taxon>
        <taxon>Merdimmobilis</taxon>
    </lineage>
</organism>
<name>A0A939BEV0_9FIRM</name>
<reference evidence="2" key="2">
    <citation type="journal article" date="2021" name="Sci. Rep.">
        <title>The distribution of antibiotic resistance genes in chicken gut microbiota commensals.</title>
        <authorList>
            <person name="Juricova H."/>
            <person name="Matiasovicova J."/>
            <person name="Kubasova T."/>
            <person name="Cejkova D."/>
            <person name="Rychlik I."/>
        </authorList>
    </citation>
    <scope>NUCLEOTIDE SEQUENCE</scope>
    <source>
        <strain evidence="2">An559</strain>
    </source>
</reference>
<comment type="caution">
    <text evidence="2">The sequence shown here is derived from an EMBL/GenBank/DDBJ whole genome shotgun (WGS) entry which is preliminary data.</text>
</comment>
<feature type="chain" id="PRO_5038842994" description="Lipoprotein" evidence="1">
    <location>
        <begin position="22"/>
        <end position="126"/>
    </location>
</feature>
<proteinExistence type="predicted"/>
<evidence type="ECO:0000313" key="2">
    <source>
        <dbReference type="EMBL" id="MBM6920998.1"/>
    </source>
</evidence>
<gene>
    <name evidence="2" type="ORF">H6A12_07515</name>
</gene>
<dbReference type="EMBL" id="JACJKY010000010">
    <property type="protein sequence ID" value="MBM6920998.1"/>
    <property type="molecule type" value="Genomic_DNA"/>
</dbReference>
<evidence type="ECO:0000313" key="3">
    <source>
        <dbReference type="Proteomes" id="UP000774750"/>
    </source>
</evidence>
<accession>A0A939BEV0</accession>
<reference evidence="2" key="1">
    <citation type="submission" date="2020-08" db="EMBL/GenBank/DDBJ databases">
        <authorList>
            <person name="Cejkova D."/>
            <person name="Kubasova T."/>
            <person name="Jahodarova E."/>
            <person name="Rychlik I."/>
        </authorList>
    </citation>
    <scope>NUCLEOTIDE SEQUENCE</scope>
    <source>
        <strain evidence="2">An559</strain>
    </source>
</reference>
<protein>
    <recommendedName>
        <fullName evidence="4">Lipoprotein</fullName>
    </recommendedName>
</protein>
<dbReference type="Proteomes" id="UP000774750">
    <property type="component" value="Unassembled WGS sequence"/>
</dbReference>
<keyword evidence="1" id="KW-0732">Signal</keyword>
<dbReference type="RefSeq" id="WP_204446512.1">
    <property type="nucleotide sequence ID" value="NZ_JACJKY010000010.1"/>
</dbReference>